<protein>
    <recommendedName>
        <fullName evidence="3">DUF4268 domain-containing protein</fullName>
    </recommendedName>
</protein>
<organism evidence="1 2">
    <name type="scientific">Scytonema hofmannii FACHB-248</name>
    <dbReference type="NCBI Taxonomy" id="1842502"/>
    <lineage>
        <taxon>Bacteria</taxon>
        <taxon>Bacillati</taxon>
        <taxon>Cyanobacteriota</taxon>
        <taxon>Cyanophyceae</taxon>
        <taxon>Nostocales</taxon>
        <taxon>Scytonemataceae</taxon>
        <taxon>Scytonema</taxon>
    </lineage>
</organism>
<dbReference type="EMBL" id="JACJTA010000100">
    <property type="protein sequence ID" value="MBD2608579.1"/>
    <property type="molecule type" value="Genomic_DNA"/>
</dbReference>
<dbReference type="Proteomes" id="UP000660380">
    <property type="component" value="Unassembled WGS sequence"/>
</dbReference>
<evidence type="ECO:0000313" key="1">
    <source>
        <dbReference type="EMBL" id="MBD2608579.1"/>
    </source>
</evidence>
<accession>A0ABR8GZA5</accession>
<dbReference type="RefSeq" id="WP_038296381.1">
    <property type="nucleotide sequence ID" value="NZ_JACJTA010000100.1"/>
</dbReference>
<dbReference type="Gene3D" id="3.40.1350.10">
    <property type="match status" value="1"/>
</dbReference>
<gene>
    <name evidence="1" type="ORF">H6G81_29685</name>
</gene>
<sequence>MSGIYLIQDNGQLVEMREKAYDSEDLLQKLLADYPSLLAGEQIDSVVPRRWLLISREMAVPDDEDSSGRWTLDHLFVDQDGIPTIVEVKRSSDTRIRREVVGQMLDYAANGVIYWSVDKIRAQFEAKLNAEQLLMSFLGEEDADQEEFWQQVKNNLQKGKIRLVFVADKIPAELQRIVEFLNQQMNPAQVLAVEIKQYLGQGLRTLVPRVIGLTAIKNSPVPLIEKRYWDESSFMEEIKGKKGDDAAKVANTILEWATAKEMPIRWGKGRIDGSCIPKIHHKGKNSTFFKVWTNATIEIFAWESPFNLEEKKAELLNRLKSAVGKSIAVHAYCWYIPFSALNDEIVLKDLLQVLEWAINEIQSS</sequence>
<evidence type="ECO:0000313" key="2">
    <source>
        <dbReference type="Proteomes" id="UP000660380"/>
    </source>
</evidence>
<evidence type="ECO:0008006" key="3">
    <source>
        <dbReference type="Google" id="ProtNLM"/>
    </source>
</evidence>
<proteinExistence type="predicted"/>
<dbReference type="InterPro" id="IPR011856">
    <property type="entry name" value="tRNA_endonuc-like_dom_sf"/>
</dbReference>
<reference evidence="1 2" key="1">
    <citation type="journal article" date="2020" name="ISME J.">
        <title>Comparative genomics reveals insights into cyanobacterial evolution and habitat adaptation.</title>
        <authorList>
            <person name="Chen M.Y."/>
            <person name="Teng W.K."/>
            <person name="Zhao L."/>
            <person name="Hu C.X."/>
            <person name="Zhou Y.K."/>
            <person name="Han B.P."/>
            <person name="Song L.R."/>
            <person name="Shu W.S."/>
        </authorList>
    </citation>
    <scope>NUCLEOTIDE SEQUENCE [LARGE SCALE GENOMIC DNA]</scope>
    <source>
        <strain evidence="1 2">FACHB-248</strain>
    </source>
</reference>
<keyword evidence="2" id="KW-1185">Reference proteome</keyword>
<name>A0ABR8GZA5_9CYAN</name>
<comment type="caution">
    <text evidence="1">The sequence shown here is derived from an EMBL/GenBank/DDBJ whole genome shotgun (WGS) entry which is preliminary data.</text>
</comment>